<keyword evidence="13" id="KW-1185">Reference proteome</keyword>
<dbReference type="GO" id="GO:0009229">
    <property type="term" value="P:thiamine diphosphate biosynthetic process"/>
    <property type="evidence" value="ECO:0007669"/>
    <property type="project" value="UniProtKB-UniRule"/>
</dbReference>
<dbReference type="SUPFAM" id="SSF53613">
    <property type="entry name" value="Ribokinase-like"/>
    <property type="match status" value="1"/>
</dbReference>
<dbReference type="Pfam" id="PF02110">
    <property type="entry name" value="HK"/>
    <property type="match status" value="1"/>
</dbReference>
<feature type="binding site" evidence="11">
    <location>
        <position position="166"/>
    </location>
    <ligand>
        <name>ATP</name>
        <dbReference type="ChEBI" id="CHEBI:30616"/>
    </ligand>
</feature>
<keyword evidence="7 11" id="KW-0418">Kinase</keyword>
<dbReference type="InterPro" id="IPR000417">
    <property type="entry name" value="Hyethyz_kinase"/>
</dbReference>
<keyword evidence="6 11" id="KW-0547">Nucleotide-binding</keyword>
<dbReference type="GO" id="GO:0009228">
    <property type="term" value="P:thiamine biosynthetic process"/>
    <property type="evidence" value="ECO:0007669"/>
    <property type="project" value="UniProtKB-KW"/>
</dbReference>
<comment type="caution">
    <text evidence="12">The sequence shown here is derived from an EMBL/GenBank/DDBJ whole genome shotgun (WGS) entry which is preliminary data.</text>
</comment>
<dbReference type="Gene3D" id="3.40.1190.20">
    <property type="match status" value="1"/>
</dbReference>
<dbReference type="RefSeq" id="WP_176303383.1">
    <property type="nucleotide sequence ID" value="NZ_JABWCV010000009.1"/>
</dbReference>
<comment type="pathway">
    <text evidence="3 11">Cofactor biosynthesis; thiamine diphosphate biosynthesis; 4-methyl-5-(2-phosphoethyl)-thiazole from 5-(2-hydroxyethyl)-4-methylthiazole: step 1/1.</text>
</comment>
<evidence type="ECO:0000256" key="10">
    <source>
        <dbReference type="ARBA" id="ARBA00022977"/>
    </source>
</evidence>
<dbReference type="PRINTS" id="PR01099">
    <property type="entry name" value="HYETHTZKNASE"/>
</dbReference>
<evidence type="ECO:0000256" key="4">
    <source>
        <dbReference type="ARBA" id="ARBA00022679"/>
    </source>
</evidence>
<evidence type="ECO:0000256" key="8">
    <source>
        <dbReference type="ARBA" id="ARBA00022840"/>
    </source>
</evidence>
<evidence type="ECO:0000313" key="13">
    <source>
        <dbReference type="Proteomes" id="UP000589984"/>
    </source>
</evidence>
<dbReference type="InterPro" id="IPR029056">
    <property type="entry name" value="Ribokinase-like"/>
</dbReference>
<evidence type="ECO:0000256" key="6">
    <source>
        <dbReference type="ARBA" id="ARBA00022741"/>
    </source>
</evidence>
<dbReference type="Proteomes" id="UP000589984">
    <property type="component" value="Unassembled WGS sequence"/>
</dbReference>
<comment type="similarity">
    <text evidence="11">Belongs to the Thz kinase family.</text>
</comment>
<keyword evidence="4 11" id="KW-0808">Transferase</keyword>
<feature type="binding site" evidence="11">
    <location>
        <position position="120"/>
    </location>
    <ligand>
        <name>ATP</name>
        <dbReference type="ChEBI" id="CHEBI:30616"/>
    </ligand>
</feature>
<dbReference type="EC" id="2.7.1.50" evidence="11"/>
<dbReference type="AlphaFoldDB" id="A0A7Y6RCM2"/>
<evidence type="ECO:0000313" key="12">
    <source>
        <dbReference type="EMBL" id="NVF14411.1"/>
    </source>
</evidence>
<proteinExistence type="inferred from homology"/>
<evidence type="ECO:0000256" key="3">
    <source>
        <dbReference type="ARBA" id="ARBA00004868"/>
    </source>
</evidence>
<organism evidence="12 13">
    <name type="scientific">Vreelandella maris</name>
    <dbReference type="NCBI Taxonomy" id="2729617"/>
    <lineage>
        <taxon>Bacteria</taxon>
        <taxon>Pseudomonadati</taxon>
        <taxon>Pseudomonadota</taxon>
        <taxon>Gammaproteobacteria</taxon>
        <taxon>Oceanospirillales</taxon>
        <taxon>Halomonadaceae</taxon>
        <taxon>Vreelandella</taxon>
    </lineage>
</organism>
<keyword evidence="8 11" id="KW-0067">ATP-binding</keyword>
<evidence type="ECO:0000256" key="11">
    <source>
        <dbReference type="HAMAP-Rule" id="MF_00228"/>
    </source>
</evidence>
<dbReference type="PIRSF" id="PIRSF000513">
    <property type="entry name" value="Thz_kinase"/>
    <property type="match status" value="1"/>
</dbReference>
<keyword evidence="9 11" id="KW-0460">Magnesium</keyword>
<accession>A0A7Y6RCM2</accession>
<feature type="binding site" evidence="11">
    <location>
        <position position="45"/>
    </location>
    <ligand>
        <name>substrate</name>
    </ligand>
</feature>
<evidence type="ECO:0000256" key="9">
    <source>
        <dbReference type="ARBA" id="ARBA00022842"/>
    </source>
</evidence>
<dbReference type="NCBIfam" id="NF006830">
    <property type="entry name" value="PRK09355.1"/>
    <property type="match status" value="1"/>
</dbReference>
<evidence type="ECO:0000256" key="5">
    <source>
        <dbReference type="ARBA" id="ARBA00022723"/>
    </source>
</evidence>
<name>A0A7Y6RCM2_9GAMM</name>
<dbReference type="UniPathway" id="UPA00060">
    <property type="reaction ID" value="UER00139"/>
</dbReference>
<sequence length="269" mass="27845">MPLPPLGDYLETLRTVTPLVHCMTNYVAMNSTANVLLATGASPAMLHAPEEVAEFTAISAGLSINIGTISSHWADAMLTATATASQHAIPWVLDPVAVGATRYRQTLCAKLLAAQPSVIRGNASEILALKGLTSQGRGVDSTAATEQAEEAAVALAQQHGCIVAMTGKTDWVTDGTQHYRISGGHPLMPRVTTLGCGLSALVTAFVATHHETTLAATAAALGCFAIAGERAGNAAQGPGSFQVALLDALYQLTPNDLTTHTQWEAIHGA</sequence>
<protein>
    <recommendedName>
        <fullName evidence="11">Hydroxyethylthiazole kinase</fullName>
        <ecNumber evidence="11">2.7.1.50</ecNumber>
    </recommendedName>
    <alternativeName>
        <fullName evidence="11">4-methyl-5-beta-hydroxyethylthiazole kinase</fullName>
        <shortName evidence="11">TH kinase</shortName>
        <shortName evidence="11">Thz kinase</shortName>
    </alternativeName>
</protein>
<dbReference type="GO" id="GO:0005524">
    <property type="term" value="F:ATP binding"/>
    <property type="evidence" value="ECO:0007669"/>
    <property type="project" value="UniProtKB-UniRule"/>
</dbReference>
<gene>
    <name evidence="11 12" type="primary">thiM</name>
    <name evidence="12" type="ORF">HUO07_09525</name>
</gene>
<keyword evidence="5 11" id="KW-0479">Metal-binding</keyword>
<comment type="function">
    <text evidence="11">Catalyzes the phosphorylation of the hydroxyl group of 4-methyl-5-beta-hydroxyethylthiazole (THZ).</text>
</comment>
<keyword evidence="10 11" id="KW-0784">Thiamine biosynthesis</keyword>
<evidence type="ECO:0000256" key="7">
    <source>
        <dbReference type="ARBA" id="ARBA00022777"/>
    </source>
</evidence>
<dbReference type="NCBIfam" id="TIGR00694">
    <property type="entry name" value="thiM"/>
    <property type="match status" value="1"/>
</dbReference>
<evidence type="ECO:0000256" key="2">
    <source>
        <dbReference type="ARBA" id="ARBA00001946"/>
    </source>
</evidence>
<dbReference type="CDD" id="cd01170">
    <property type="entry name" value="THZ_kinase"/>
    <property type="match status" value="1"/>
</dbReference>
<dbReference type="GO" id="GO:0004417">
    <property type="term" value="F:hydroxyethylthiazole kinase activity"/>
    <property type="evidence" value="ECO:0007669"/>
    <property type="project" value="UniProtKB-UniRule"/>
</dbReference>
<dbReference type="GO" id="GO:0000287">
    <property type="term" value="F:magnesium ion binding"/>
    <property type="evidence" value="ECO:0007669"/>
    <property type="project" value="UniProtKB-UniRule"/>
</dbReference>
<comment type="catalytic activity">
    <reaction evidence="1 11">
        <text>5-(2-hydroxyethyl)-4-methylthiazole + ATP = 4-methyl-5-(2-phosphooxyethyl)-thiazole + ADP + H(+)</text>
        <dbReference type="Rhea" id="RHEA:24212"/>
        <dbReference type="ChEBI" id="CHEBI:15378"/>
        <dbReference type="ChEBI" id="CHEBI:17957"/>
        <dbReference type="ChEBI" id="CHEBI:30616"/>
        <dbReference type="ChEBI" id="CHEBI:58296"/>
        <dbReference type="ChEBI" id="CHEBI:456216"/>
        <dbReference type="EC" id="2.7.1.50"/>
    </reaction>
</comment>
<evidence type="ECO:0000256" key="1">
    <source>
        <dbReference type="ARBA" id="ARBA00001771"/>
    </source>
</evidence>
<dbReference type="EMBL" id="JABWCV010000009">
    <property type="protein sequence ID" value="NVF14411.1"/>
    <property type="molecule type" value="Genomic_DNA"/>
</dbReference>
<comment type="caution">
    <text evidence="11">Lacks conserved residue(s) required for the propagation of feature annotation.</text>
</comment>
<dbReference type="HAMAP" id="MF_00228">
    <property type="entry name" value="Thz_kinase"/>
    <property type="match status" value="1"/>
</dbReference>
<comment type="cofactor">
    <cofactor evidence="2 11">
        <name>Mg(2+)</name>
        <dbReference type="ChEBI" id="CHEBI:18420"/>
    </cofactor>
</comment>
<reference evidence="12 13" key="1">
    <citation type="submission" date="2020-06" db="EMBL/GenBank/DDBJ databases">
        <title>Halomonas sp. QX-1 draft genome sequence.</title>
        <authorList>
            <person name="Qiu X."/>
        </authorList>
    </citation>
    <scope>NUCLEOTIDE SEQUENCE [LARGE SCALE GENOMIC DNA]</scope>
    <source>
        <strain evidence="12 13">QX-1</strain>
    </source>
</reference>